<gene>
    <name evidence="1" type="ORF">GA0061094_2982</name>
</gene>
<evidence type="ECO:0000313" key="2">
    <source>
        <dbReference type="Proteomes" id="UP000181997"/>
    </source>
</evidence>
<dbReference type="Proteomes" id="UP000181997">
    <property type="component" value="Unassembled WGS sequence"/>
</dbReference>
<keyword evidence="2" id="KW-1185">Reference proteome</keyword>
<evidence type="ECO:0000313" key="1">
    <source>
        <dbReference type="EMBL" id="SCC18572.1"/>
    </source>
</evidence>
<sequence length="138" mass="15268">MIQSGLTSTRIMTIFHNNSGVFIGRELSFRWKRFFVSGIASLMSPAHLFSSYRLLFSTLILLSSSWMGLFSTSANLFSIHKKAPPSKAGAHLIFSCILLSPQAPSGSSTSGISFYPQPFHQLPAFARRCSSLSYRARL</sequence>
<dbReference type="EMBL" id="FMAU01000003">
    <property type="protein sequence ID" value="SCC18572.1"/>
    <property type="molecule type" value="Genomic_DNA"/>
</dbReference>
<protein>
    <submittedName>
        <fullName evidence="1">Uncharacterized protein</fullName>
    </submittedName>
</protein>
<proteinExistence type="predicted"/>
<name>A0A1C4CHM8_9BACI</name>
<accession>A0A1C4CHM8</accession>
<dbReference type="AlphaFoldDB" id="A0A1C4CHM8"/>
<reference evidence="2" key="1">
    <citation type="submission" date="2016-08" db="EMBL/GenBank/DDBJ databases">
        <authorList>
            <person name="Varghese N."/>
            <person name="Submissions Spin"/>
        </authorList>
    </citation>
    <scope>NUCLEOTIDE SEQUENCE [LARGE SCALE GENOMIC DNA]</scope>
    <source>
        <strain evidence="2">SGD-1123</strain>
    </source>
</reference>
<organism evidence="1 2">
    <name type="scientific">[Bacillus] enclensis</name>
    <dbReference type="NCBI Taxonomy" id="1402860"/>
    <lineage>
        <taxon>Bacteria</taxon>
        <taxon>Bacillati</taxon>
        <taxon>Bacillota</taxon>
        <taxon>Bacilli</taxon>
        <taxon>Bacillales</taxon>
        <taxon>Bacillaceae</taxon>
        <taxon>Rossellomorea</taxon>
    </lineage>
</organism>